<dbReference type="GO" id="GO:0036297">
    <property type="term" value="P:interstrand cross-link repair"/>
    <property type="evidence" value="ECO:0007669"/>
    <property type="project" value="InterPro"/>
</dbReference>
<evidence type="ECO:0000256" key="4">
    <source>
        <dbReference type="ARBA" id="ARBA00022842"/>
    </source>
</evidence>
<keyword evidence="3 5" id="KW-0378">Hydrolase</keyword>
<keyword evidence="9" id="KW-1185">Reference proteome</keyword>
<feature type="compositionally biased region" description="Basic and acidic residues" evidence="6">
    <location>
        <begin position="283"/>
        <end position="302"/>
    </location>
</feature>
<evidence type="ECO:0000259" key="7">
    <source>
        <dbReference type="SMART" id="SM00990"/>
    </source>
</evidence>
<dbReference type="InterPro" id="IPR033315">
    <property type="entry name" value="Fan1-like"/>
</dbReference>
<keyword evidence="1 5" id="KW-0540">Nuclease</keyword>
<organism evidence="8 9">
    <name type="scientific">Rickenella mellea</name>
    <dbReference type="NCBI Taxonomy" id="50990"/>
    <lineage>
        <taxon>Eukaryota</taxon>
        <taxon>Fungi</taxon>
        <taxon>Dikarya</taxon>
        <taxon>Basidiomycota</taxon>
        <taxon>Agaricomycotina</taxon>
        <taxon>Agaricomycetes</taxon>
        <taxon>Hymenochaetales</taxon>
        <taxon>Rickenellaceae</taxon>
        <taxon>Rickenella</taxon>
    </lineage>
</organism>
<dbReference type="Proteomes" id="UP000294933">
    <property type="component" value="Unassembled WGS sequence"/>
</dbReference>
<dbReference type="GO" id="GO:0008409">
    <property type="term" value="F:5'-3' exonuclease activity"/>
    <property type="evidence" value="ECO:0007669"/>
    <property type="project" value="TreeGrafter"/>
</dbReference>
<comment type="function">
    <text evidence="5">Nuclease required for the repair of DNA interstrand cross-links (ICL). Acts as a 5'-3' exonuclease that anchors at a cut end of DNA and cleaves DNA successively at every third nucleotide, allowing to excise an ICL from one strand through flanking incisions.</text>
</comment>
<dbReference type="GO" id="GO:0004528">
    <property type="term" value="F:phosphodiesterase I activity"/>
    <property type="evidence" value="ECO:0007669"/>
    <property type="project" value="UniProtKB-EC"/>
</dbReference>
<evidence type="ECO:0000256" key="6">
    <source>
        <dbReference type="SAM" id="MobiDB-lite"/>
    </source>
</evidence>
<dbReference type="SMART" id="SM00990">
    <property type="entry name" value="VRR_NUC"/>
    <property type="match status" value="1"/>
</dbReference>
<sequence length="302" mass="34411">MSLNYGRGVEAYHTIQDFKAEVRVLEELLLQRRWRRGKRGLWYERCALVLMFHLVKKDSPEDEKKAGDGEEVNVEIFALQQYEAEGFRGFHSEGRIVTTIPGLPSWDIIFSTVPGAFGAPFQSAPLDIGEGFYHAREDAIEKRLEEVADGQAAEILAAVDDQWDMFEKNDLMEIVQCMPAKGLSVICRLLCEDYSARASGVPGLLVWKYSTTEFKFVEVKCPEDSLQENQKVWIDVFLRHDVPVELCSIVEKGQKPEETQGRKRAAKRGKAPKRASRKSSPHRVIEIHSDDEADRYTESESE</sequence>
<dbReference type="PANTHER" id="PTHR15749:SF4">
    <property type="entry name" value="FANCONI-ASSOCIATED NUCLEASE 1"/>
    <property type="match status" value="1"/>
</dbReference>
<dbReference type="InterPro" id="IPR049132">
    <property type="entry name" value="FAN1-like_euk"/>
</dbReference>
<evidence type="ECO:0000256" key="3">
    <source>
        <dbReference type="ARBA" id="ARBA00022801"/>
    </source>
</evidence>
<protein>
    <recommendedName>
        <fullName evidence="5">Fanconi-associated nuclease</fullName>
        <ecNumber evidence="5">3.1.4.1</ecNumber>
    </recommendedName>
</protein>
<evidence type="ECO:0000256" key="1">
    <source>
        <dbReference type="ARBA" id="ARBA00022722"/>
    </source>
</evidence>
<evidence type="ECO:0000313" key="9">
    <source>
        <dbReference type="Proteomes" id="UP000294933"/>
    </source>
</evidence>
<keyword evidence="2 5" id="KW-0479">Metal-binding</keyword>
<dbReference type="EMBL" id="ML170165">
    <property type="protein sequence ID" value="TDL24690.1"/>
    <property type="molecule type" value="Genomic_DNA"/>
</dbReference>
<feature type="domain" description="VRR-NUC" evidence="7">
    <location>
        <begin position="135"/>
        <end position="251"/>
    </location>
</feature>
<dbReference type="Pfam" id="PF08774">
    <property type="entry name" value="VRR_NUC"/>
    <property type="match status" value="1"/>
</dbReference>
<dbReference type="GO" id="GO:0070336">
    <property type="term" value="F:flap-structured DNA binding"/>
    <property type="evidence" value="ECO:0007669"/>
    <property type="project" value="TreeGrafter"/>
</dbReference>
<dbReference type="PANTHER" id="PTHR15749">
    <property type="entry name" value="FANCONI-ASSOCIATED NUCLEASE 1"/>
    <property type="match status" value="1"/>
</dbReference>
<keyword evidence="5" id="KW-0234">DNA repair</keyword>
<reference evidence="8 9" key="1">
    <citation type="submission" date="2018-06" db="EMBL/GenBank/DDBJ databases">
        <title>A transcriptomic atlas of mushroom development highlights an independent origin of complex multicellularity.</title>
        <authorList>
            <consortium name="DOE Joint Genome Institute"/>
            <person name="Krizsan K."/>
            <person name="Almasi E."/>
            <person name="Merenyi Z."/>
            <person name="Sahu N."/>
            <person name="Viragh M."/>
            <person name="Koszo T."/>
            <person name="Mondo S."/>
            <person name="Kiss B."/>
            <person name="Balint B."/>
            <person name="Kues U."/>
            <person name="Barry K."/>
            <person name="Hegedus J.C."/>
            <person name="Henrissat B."/>
            <person name="Johnson J."/>
            <person name="Lipzen A."/>
            <person name="Ohm R."/>
            <person name="Nagy I."/>
            <person name="Pangilinan J."/>
            <person name="Yan J."/>
            <person name="Xiong Y."/>
            <person name="Grigoriev I.V."/>
            <person name="Hibbett D.S."/>
            <person name="Nagy L.G."/>
        </authorList>
    </citation>
    <scope>NUCLEOTIDE SEQUENCE [LARGE SCALE GENOMIC DNA]</scope>
    <source>
        <strain evidence="8 9">SZMC22713</strain>
    </source>
</reference>
<evidence type="ECO:0000256" key="5">
    <source>
        <dbReference type="RuleBase" id="RU365033"/>
    </source>
</evidence>
<keyword evidence="5" id="KW-0539">Nucleus</keyword>
<evidence type="ECO:0000313" key="8">
    <source>
        <dbReference type="EMBL" id="TDL24690.1"/>
    </source>
</evidence>
<dbReference type="EC" id="3.1.4.1" evidence="5"/>
<keyword evidence="4 5" id="KW-0460">Magnesium</keyword>
<dbReference type="GO" id="GO:0005634">
    <property type="term" value="C:nucleus"/>
    <property type="evidence" value="ECO:0007669"/>
    <property type="project" value="UniProtKB-SubCell"/>
</dbReference>
<name>A0A4Y7QCW6_9AGAM</name>
<dbReference type="STRING" id="50990.A0A4Y7QCW6"/>
<comment type="catalytic activity">
    <reaction evidence="5">
        <text>Hydrolytically removes 5'-nucleotides successively from the 3'-hydroxy termini of 3'-hydroxy-terminated oligonucleotides.</text>
        <dbReference type="EC" id="3.1.4.1"/>
    </reaction>
</comment>
<dbReference type="GO" id="GO:0017108">
    <property type="term" value="F:5'-flap endonuclease activity"/>
    <property type="evidence" value="ECO:0007669"/>
    <property type="project" value="TreeGrafter"/>
</dbReference>
<dbReference type="OrthoDB" id="258143at2759"/>
<dbReference type="AlphaFoldDB" id="A0A4Y7QCW6"/>
<dbReference type="VEuPathDB" id="FungiDB:BD410DRAFT_826694"/>
<evidence type="ECO:0000256" key="2">
    <source>
        <dbReference type="ARBA" id="ARBA00022723"/>
    </source>
</evidence>
<proteinExistence type="inferred from homology"/>
<feature type="compositionally biased region" description="Basic residues" evidence="6">
    <location>
        <begin position="262"/>
        <end position="281"/>
    </location>
</feature>
<gene>
    <name evidence="8" type="ORF">BD410DRAFT_826694</name>
</gene>
<comment type="cofactor">
    <cofactor evidence="5">
        <name>Mg(2+)</name>
        <dbReference type="ChEBI" id="CHEBI:18420"/>
    </cofactor>
    <cofactor evidence="5">
        <name>Mn(2+)</name>
        <dbReference type="ChEBI" id="CHEBI:29035"/>
    </cofactor>
</comment>
<keyword evidence="5" id="KW-0227">DNA damage</keyword>
<keyword evidence="5" id="KW-0464">Manganese</keyword>
<comment type="subcellular location">
    <subcellularLocation>
        <location evidence="5">Nucleus</location>
    </subcellularLocation>
</comment>
<dbReference type="GO" id="GO:0046872">
    <property type="term" value="F:metal ion binding"/>
    <property type="evidence" value="ECO:0007669"/>
    <property type="project" value="UniProtKB-KW"/>
</dbReference>
<feature type="region of interest" description="Disordered" evidence="6">
    <location>
        <begin position="255"/>
        <end position="302"/>
    </location>
</feature>
<comment type="similarity">
    <text evidence="5">Belongs to the FAN1 family.</text>
</comment>
<accession>A0A4Y7QCW6</accession>
<dbReference type="CDD" id="cd22326">
    <property type="entry name" value="FAN1-like"/>
    <property type="match status" value="1"/>
</dbReference>
<dbReference type="InterPro" id="IPR014883">
    <property type="entry name" value="VRR_NUC"/>
</dbReference>